<gene>
    <name evidence="2" type="ORF">GCM10007216_27810</name>
</gene>
<comment type="caution">
    <text evidence="2">The sequence shown here is derived from an EMBL/GenBank/DDBJ whole genome shotgun (WGS) entry which is preliminary data.</text>
</comment>
<accession>A0ABQ1PED2</accession>
<proteinExistence type="predicted"/>
<evidence type="ECO:0000313" key="2">
    <source>
        <dbReference type="EMBL" id="GGC95497.1"/>
    </source>
</evidence>
<organism evidence="2 3">
    <name type="scientific">Thalassobacillus devorans</name>
    <dbReference type="NCBI Taxonomy" id="279813"/>
    <lineage>
        <taxon>Bacteria</taxon>
        <taxon>Bacillati</taxon>
        <taxon>Bacillota</taxon>
        <taxon>Bacilli</taxon>
        <taxon>Bacillales</taxon>
        <taxon>Bacillaceae</taxon>
        <taxon>Thalassobacillus</taxon>
    </lineage>
</organism>
<keyword evidence="1" id="KW-0472">Membrane</keyword>
<protein>
    <submittedName>
        <fullName evidence="2">Uncharacterized protein</fullName>
    </submittedName>
</protein>
<dbReference type="EMBL" id="BMCJ01000005">
    <property type="protein sequence ID" value="GGC95497.1"/>
    <property type="molecule type" value="Genomic_DNA"/>
</dbReference>
<sequence length="77" mass="8819">MRPAQITALLIVIILIGILSTLLPDFKLTIGWPEILIFFFFLIHILFGQMTMKEVKKYVILLPVLLVASHVIIGWML</sequence>
<feature type="transmembrane region" description="Helical" evidence="1">
    <location>
        <begin position="7"/>
        <end position="24"/>
    </location>
</feature>
<keyword evidence="3" id="KW-1185">Reference proteome</keyword>
<evidence type="ECO:0000256" key="1">
    <source>
        <dbReference type="SAM" id="Phobius"/>
    </source>
</evidence>
<keyword evidence="1" id="KW-0812">Transmembrane</keyword>
<reference evidence="3" key="1">
    <citation type="journal article" date="2019" name="Int. J. Syst. Evol. Microbiol.">
        <title>The Global Catalogue of Microorganisms (GCM) 10K type strain sequencing project: providing services to taxonomists for standard genome sequencing and annotation.</title>
        <authorList>
            <consortium name="The Broad Institute Genomics Platform"/>
            <consortium name="The Broad Institute Genome Sequencing Center for Infectious Disease"/>
            <person name="Wu L."/>
            <person name="Ma J."/>
        </authorList>
    </citation>
    <scope>NUCLEOTIDE SEQUENCE [LARGE SCALE GENOMIC DNA]</scope>
    <source>
        <strain evidence="3">CCM 7282</strain>
    </source>
</reference>
<feature type="transmembrane region" description="Helical" evidence="1">
    <location>
        <begin position="59"/>
        <end position="76"/>
    </location>
</feature>
<name>A0ABQ1PED2_9BACI</name>
<dbReference type="Proteomes" id="UP000619534">
    <property type="component" value="Unassembled WGS sequence"/>
</dbReference>
<feature type="transmembrane region" description="Helical" evidence="1">
    <location>
        <begin position="30"/>
        <end position="47"/>
    </location>
</feature>
<evidence type="ECO:0000313" key="3">
    <source>
        <dbReference type="Proteomes" id="UP000619534"/>
    </source>
</evidence>
<keyword evidence="1" id="KW-1133">Transmembrane helix</keyword>